<dbReference type="EMBL" id="CBTK010000138">
    <property type="protein sequence ID" value="CDH45325.1"/>
    <property type="molecule type" value="Genomic_DNA"/>
</dbReference>
<dbReference type="Pfam" id="PF13343">
    <property type="entry name" value="SBP_bac_6"/>
    <property type="match status" value="1"/>
</dbReference>
<dbReference type="OrthoDB" id="305758at2"/>
<protein>
    <submittedName>
        <fullName evidence="4">Iron uptake ABC transporter periplasmic solute-binding protein</fullName>
    </submittedName>
</protein>
<dbReference type="Gene3D" id="3.40.190.10">
    <property type="entry name" value="Periplasmic binding protein-like II"/>
    <property type="match status" value="2"/>
</dbReference>
<feature type="chain" id="PRO_5030829981" evidence="3">
    <location>
        <begin position="22"/>
        <end position="338"/>
    </location>
</feature>
<dbReference type="PANTHER" id="PTHR30006">
    <property type="entry name" value="THIAMINE-BINDING PERIPLASMIC PROTEIN-RELATED"/>
    <property type="match status" value="1"/>
</dbReference>
<dbReference type="GO" id="GO:0030976">
    <property type="term" value="F:thiamine pyrophosphate binding"/>
    <property type="evidence" value="ECO:0007669"/>
    <property type="project" value="TreeGrafter"/>
</dbReference>
<keyword evidence="5" id="KW-1185">Reference proteome</keyword>
<dbReference type="InterPro" id="IPR017663">
    <property type="entry name" value="ABC_2-AEP-bd"/>
</dbReference>
<gene>
    <name evidence="4" type="ORF">BN874_2220003</name>
</gene>
<dbReference type="Proteomes" id="UP000019184">
    <property type="component" value="Unassembled WGS sequence"/>
</dbReference>
<reference evidence="4 5" key="1">
    <citation type="journal article" date="2014" name="ISME J.">
        <title>Candidatus Competibacter-lineage genomes retrieved from metagenomes reveal functional metabolic diversity.</title>
        <authorList>
            <person name="McIlroy S.J."/>
            <person name="Albertsen M."/>
            <person name="Andresen E.K."/>
            <person name="Saunders A.M."/>
            <person name="Kristiansen R."/>
            <person name="Stokholm-Bjerregaard M."/>
            <person name="Nielsen K.L."/>
            <person name="Nielsen P.H."/>
        </authorList>
    </citation>
    <scope>NUCLEOTIDE SEQUENCE [LARGE SCALE GENOMIC DNA]</scope>
    <source>
        <strain evidence="4 5">Run_B_J11</strain>
    </source>
</reference>
<accession>A0A7U7GBK5</accession>
<evidence type="ECO:0000256" key="3">
    <source>
        <dbReference type="SAM" id="SignalP"/>
    </source>
</evidence>
<dbReference type="InterPro" id="IPR026045">
    <property type="entry name" value="Ferric-bd"/>
</dbReference>
<evidence type="ECO:0000256" key="2">
    <source>
        <dbReference type="PIRSR" id="PIRSR002825-1"/>
    </source>
</evidence>
<evidence type="ECO:0000256" key="1">
    <source>
        <dbReference type="ARBA" id="ARBA00022729"/>
    </source>
</evidence>
<dbReference type="SUPFAM" id="SSF53850">
    <property type="entry name" value="Periplasmic binding protein-like II"/>
    <property type="match status" value="1"/>
</dbReference>
<dbReference type="RefSeq" id="WP_034432925.1">
    <property type="nucleotide sequence ID" value="NZ_CBTK010000138.1"/>
</dbReference>
<dbReference type="NCBIfam" id="TIGR03261">
    <property type="entry name" value="phnS2"/>
    <property type="match status" value="1"/>
</dbReference>
<dbReference type="PANTHER" id="PTHR30006:SF2">
    <property type="entry name" value="ABC TRANSPORTER SUBSTRATE-BINDING PROTEIN"/>
    <property type="match status" value="1"/>
</dbReference>
<keyword evidence="2" id="KW-0408">Iron</keyword>
<dbReference type="CDD" id="cd13544">
    <property type="entry name" value="PBP2_Fbp_like_1"/>
    <property type="match status" value="1"/>
</dbReference>
<evidence type="ECO:0000313" key="5">
    <source>
        <dbReference type="Proteomes" id="UP000019184"/>
    </source>
</evidence>
<dbReference type="AlphaFoldDB" id="A0A7U7GBK5"/>
<comment type="caution">
    <text evidence="4">The sequence shown here is derived from an EMBL/GenBank/DDBJ whole genome shotgun (WGS) entry which is preliminary data.</text>
</comment>
<sequence>MKFATVFGTLALAGVAFTVQAKTELLVYTAVEADELAKFKQAIEADNPDLDIKWVRDSTGIITAKLLAEKANPQADVVWGLAATSLKLLADQGYFQAYAPKGVEALDPQYVDKTKPPLWVGQRAWVAALCFNTVEAAKANLPTPTSWHDLAKPEFKGKVVMPNPNSSGTGFLDVSAWMQMWGDTKAWKYMDGLHENIAQYTHSGSKPCKMAAAGEVPVGISFAYRGAQEKSKGAPIDVIAPSEGVGWDLEAFAIVKGTKKLDAAKQLANWSVTRKANEIYNEGYAVVAMPGVAKPVPYYPEGIAAKMIKNDFEWAAKHREAILAEWAKRYDSKSEPKK</sequence>
<keyword evidence="2" id="KW-0479">Metal-binding</keyword>
<organism evidence="4 5">
    <name type="scientific">Candidatus Contendobacter odensis Run_B_J11</name>
    <dbReference type="NCBI Taxonomy" id="1400861"/>
    <lineage>
        <taxon>Bacteria</taxon>
        <taxon>Pseudomonadati</taxon>
        <taxon>Pseudomonadota</taxon>
        <taxon>Gammaproteobacteria</taxon>
        <taxon>Candidatus Competibacteraceae</taxon>
        <taxon>Candidatus Contendibacter</taxon>
    </lineage>
</organism>
<dbReference type="GO" id="GO:0030288">
    <property type="term" value="C:outer membrane-bounded periplasmic space"/>
    <property type="evidence" value="ECO:0007669"/>
    <property type="project" value="TreeGrafter"/>
</dbReference>
<dbReference type="GO" id="GO:0015888">
    <property type="term" value="P:thiamine transport"/>
    <property type="evidence" value="ECO:0007669"/>
    <property type="project" value="TreeGrafter"/>
</dbReference>
<name>A0A7U7GBK5_9GAMM</name>
<dbReference type="GO" id="GO:0046872">
    <property type="term" value="F:metal ion binding"/>
    <property type="evidence" value="ECO:0007669"/>
    <property type="project" value="UniProtKB-KW"/>
</dbReference>
<feature type="signal peptide" evidence="3">
    <location>
        <begin position="1"/>
        <end position="21"/>
    </location>
</feature>
<evidence type="ECO:0000313" key="4">
    <source>
        <dbReference type="EMBL" id="CDH45325.1"/>
    </source>
</evidence>
<feature type="binding site" evidence="2">
    <location>
        <position position="224"/>
    </location>
    <ligand>
        <name>Fe cation</name>
        <dbReference type="ChEBI" id="CHEBI:24875"/>
    </ligand>
</feature>
<keyword evidence="1 3" id="KW-0732">Signal</keyword>
<proteinExistence type="predicted"/>
<dbReference type="PIRSF" id="PIRSF002825">
    <property type="entry name" value="CfbpA"/>
    <property type="match status" value="1"/>
</dbReference>
<dbReference type="GO" id="GO:0030975">
    <property type="term" value="F:thiamine binding"/>
    <property type="evidence" value="ECO:0007669"/>
    <property type="project" value="TreeGrafter"/>
</dbReference>